<proteinExistence type="predicted"/>
<comment type="caution">
    <text evidence="1">The sequence shown here is derived from an EMBL/GenBank/DDBJ whole genome shotgun (WGS) entry which is preliminary data.</text>
</comment>
<dbReference type="EMBL" id="BGPR01035354">
    <property type="protein sequence ID" value="GBO10156.1"/>
    <property type="molecule type" value="Genomic_DNA"/>
</dbReference>
<protein>
    <submittedName>
        <fullName evidence="1">Uncharacterized protein</fullName>
    </submittedName>
</protein>
<name>A0A4Y2UEY4_ARAVE</name>
<gene>
    <name evidence="1" type="ORF">AVEN_263935_1</name>
</gene>
<dbReference type="Proteomes" id="UP000499080">
    <property type="component" value="Unassembled WGS sequence"/>
</dbReference>
<keyword evidence="2" id="KW-1185">Reference proteome</keyword>
<evidence type="ECO:0000313" key="1">
    <source>
        <dbReference type="EMBL" id="GBO10156.1"/>
    </source>
</evidence>
<accession>A0A4Y2UEY4</accession>
<sequence>LKHIYTFDVHIYTDRMPPHVPVPLTITVATPVGWTWDIYTVRTPPHVPATITVAAPVGGTWYTYMDRQPFYALSYWVQI</sequence>
<dbReference type="AlphaFoldDB" id="A0A4Y2UEY4"/>
<reference evidence="1 2" key="1">
    <citation type="journal article" date="2019" name="Sci. Rep.">
        <title>Orb-weaving spider Araneus ventricosus genome elucidates the spidroin gene catalogue.</title>
        <authorList>
            <person name="Kono N."/>
            <person name="Nakamura H."/>
            <person name="Ohtoshi R."/>
            <person name="Moran D.A.P."/>
            <person name="Shinohara A."/>
            <person name="Yoshida Y."/>
            <person name="Fujiwara M."/>
            <person name="Mori M."/>
            <person name="Tomita M."/>
            <person name="Arakawa K."/>
        </authorList>
    </citation>
    <scope>NUCLEOTIDE SEQUENCE [LARGE SCALE GENOMIC DNA]</scope>
</reference>
<evidence type="ECO:0000313" key="2">
    <source>
        <dbReference type="Proteomes" id="UP000499080"/>
    </source>
</evidence>
<organism evidence="1 2">
    <name type="scientific">Araneus ventricosus</name>
    <name type="common">Orbweaver spider</name>
    <name type="synonym">Epeira ventricosa</name>
    <dbReference type="NCBI Taxonomy" id="182803"/>
    <lineage>
        <taxon>Eukaryota</taxon>
        <taxon>Metazoa</taxon>
        <taxon>Ecdysozoa</taxon>
        <taxon>Arthropoda</taxon>
        <taxon>Chelicerata</taxon>
        <taxon>Arachnida</taxon>
        <taxon>Araneae</taxon>
        <taxon>Araneomorphae</taxon>
        <taxon>Entelegynae</taxon>
        <taxon>Araneoidea</taxon>
        <taxon>Araneidae</taxon>
        <taxon>Araneus</taxon>
    </lineage>
</organism>
<feature type="non-terminal residue" evidence="1">
    <location>
        <position position="1"/>
    </location>
</feature>